<dbReference type="EMBL" id="JQSG02000006">
    <property type="protein sequence ID" value="OBS08614.1"/>
    <property type="molecule type" value="Genomic_DNA"/>
</dbReference>
<evidence type="ECO:0000313" key="5">
    <source>
        <dbReference type="EMBL" id="OBS08614.1"/>
    </source>
</evidence>
<dbReference type="InterPro" id="IPR050093">
    <property type="entry name" value="ABC_SmlMolc_Importer"/>
</dbReference>
<evidence type="ECO:0000256" key="1">
    <source>
        <dbReference type="ARBA" id="ARBA00022448"/>
    </source>
</evidence>
<accession>A0A1A6C237</accession>
<keyword evidence="3" id="KW-0067">ATP-binding</keyword>
<dbReference type="SUPFAM" id="SSF52540">
    <property type="entry name" value="P-loop containing nucleoside triphosphate hydrolases"/>
    <property type="match status" value="1"/>
</dbReference>
<dbReference type="Gene3D" id="3.40.50.300">
    <property type="entry name" value="P-loop containing nucleotide triphosphate hydrolases"/>
    <property type="match status" value="1"/>
</dbReference>
<comment type="caution">
    <text evidence="5">The sequence shown here is derived from an EMBL/GenBank/DDBJ whole genome shotgun (WGS) entry which is preliminary data.</text>
</comment>
<dbReference type="AlphaFoldDB" id="A0A1A6C237"/>
<dbReference type="GO" id="GO:0005524">
    <property type="term" value="F:ATP binding"/>
    <property type="evidence" value="ECO:0007669"/>
    <property type="project" value="UniProtKB-KW"/>
</dbReference>
<gene>
    <name evidence="5" type="ORF">Thpro_022864</name>
</gene>
<dbReference type="InterPro" id="IPR027417">
    <property type="entry name" value="P-loop_NTPase"/>
</dbReference>
<dbReference type="PANTHER" id="PTHR42781:SF4">
    <property type="entry name" value="SPERMIDINE_PUTRESCINE IMPORT ATP-BINDING PROTEIN POTA"/>
    <property type="match status" value="1"/>
</dbReference>
<name>A0A1A6C237_9GAMM</name>
<dbReference type="SMART" id="SM00382">
    <property type="entry name" value="AAA"/>
    <property type="match status" value="1"/>
</dbReference>
<keyword evidence="2" id="KW-0547">Nucleotide-binding</keyword>
<dbReference type="Pfam" id="PF00005">
    <property type="entry name" value="ABC_tran"/>
    <property type="match status" value="1"/>
</dbReference>
<dbReference type="PROSITE" id="PS50893">
    <property type="entry name" value="ABC_TRANSPORTER_2"/>
    <property type="match status" value="1"/>
</dbReference>
<dbReference type="SUPFAM" id="SSF50331">
    <property type="entry name" value="MOP-like"/>
    <property type="match status" value="1"/>
</dbReference>
<dbReference type="InterPro" id="IPR003593">
    <property type="entry name" value="AAA+_ATPase"/>
</dbReference>
<dbReference type="InterPro" id="IPR008995">
    <property type="entry name" value="Mo/tungstate-bd_C_term_dom"/>
</dbReference>
<evidence type="ECO:0000256" key="2">
    <source>
        <dbReference type="ARBA" id="ARBA00022741"/>
    </source>
</evidence>
<evidence type="ECO:0000256" key="3">
    <source>
        <dbReference type="ARBA" id="ARBA00022840"/>
    </source>
</evidence>
<sequence length="342" mass="37089">MRLDYRIEAPVALDVSLELTGFCVLLGLSGAGKSTLLKAVAGLLPGQGMPYGGLPPERRPVGYLPQGYALFPHLRVWENVAFARRGSRAERRAAALALLERVQLADLAERWPSALSGGQQQRVALARALARDPELLLLDEPTSALDASTRDQVLGELIELIDAQEIPTLAVTHDPQVAALADRMAILSRGRIVQQGIPHEVFGAPSSVAAARLVGYANLFEGHVLRRGAEVVEVGVGHRHLSCLIESEAPMSVRVMLALRADAIDVTENGDRNAAPDRQYLNARILRARNDGLGLRLYCDADMDAPLEIRLAHKTRWHASLRAGDSVVLNFPYAALRLLPAD</sequence>
<dbReference type="InterPro" id="IPR017871">
    <property type="entry name" value="ABC_transporter-like_CS"/>
</dbReference>
<dbReference type="InterPro" id="IPR003439">
    <property type="entry name" value="ABC_transporter-like_ATP-bd"/>
</dbReference>
<dbReference type="GO" id="GO:0016887">
    <property type="term" value="F:ATP hydrolysis activity"/>
    <property type="evidence" value="ECO:0007669"/>
    <property type="project" value="InterPro"/>
</dbReference>
<dbReference type="Proteomes" id="UP000029273">
    <property type="component" value="Unassembled WGS sequence"/>
</dbReference>
<dbReference type="PROSITE" id="PS00211">
    <property type="entry name" value="ABC_TRANSPORTER_1"/>
    <property type="match status" value="1"/>
</dbReference>
<keyword evidence="1" id="KW-0813">Transport</keyword>
<evidence type="ECO:0000313" key="6">
    <source>
        <dbReference type="Proteomes" id="UP000029273"/>
    </source>
</evidence>
<protein>
    <recommendedName>
        <fullName evidence="4">ABC transporter domain-containing protein</fullName>
    </recommendedName>
</protein>
<proteinExistence type="predicted"/>
<organism evidence="5 6">
    <name type="scientific">Acidihalobacter prosperus</name>
    <dbReference type="NCBI Taxonomy" id="160660"/>
    <lineage>
        <taxon>Bacteria</taxon>
        <taxon>Pseudomonadati</taxon>
        <taxon>Pseudomonadota</taxon>
        <taxon>Gammaproteobacteria</taxon>
        <taxon>Chromatiales</taxon>
        <taxon>Ectothiorhodospiraceae</taxon>
        <taxon>Acidihalobacter</taxon>
    </lineage>
</organism>
<dbReference type="OrthoDB" id="9802264at2"/>
<evidence type="ECO:0000259" key="4">
    <source>
        <dbReference type="PROSITE" id="PS50893"/>
    </source>
</evidence>
<feature type="domain" description="ABC transporter" evidence="4">
    <location>
        <begin position="1"/>
        <end position="214"/>
    </location>
</feature>
<keyword evidence="6" id="KW-1185">Reference proteome</keyword>
<reference evidence="5 6" key="1">
    <citation type="journal article" date="2014" name="Genome Announc.">
        <title>Draft Genome Sequence of the Iron-Oxidizing, Acidophilic, and Halotolerant 'Thiobacillus prosperus' Type Strain DSM 5130.</title>
        <authorList>
            <person name="Ossandon F.J."/>
            <person name="Cardenas J.P."/>
            <person name="Corbett M."/>
            <person name="Quatrini R."/>
            <person name="Holmes D.S."/>
            <person name="Watkin E."/>
        </authorList>
    </citation>
    <scope>NUCLEOTIDE SEQUENCE [LARGE SCALE GENOMIC DNA]</scope>
    <source>
        <strain evidence="5 6">DSM 5130</strain>
    </source>
</reference>
<dbReference type="RefSeq" id="WP_052064629.1">
    <property type="nucleotide sequence ID" value="NZ_JQSG02000006.1"/>
</dbReference>
<dbReference type="PANTHER" id="PTHR42781">
    <property type="entry name" value="SPERMIDINE/PUTRESCINE IMPORT ATP-BINDING PROTEIN POTA"/>
    <property type="match status" value="1"/>
</dbReference>